<gene>
    <name evidence="1" type="ORF">HUJ06_015632</name>
</gene>
<dbReference type="Proteomes" id="UP000607653">
    <property type="component" value="Unassembled WGS sequence"/>
</dbReference>
<protein>
    <submittedName>
        <fullName evidence="1">Uncharacterized protein</fullName>
    </submittedName>
</protein>
<evidence type="ECO:0000313" key="2">
    <source>
        <dbReference type="Proteomes" id="UP000607653"/>
    </source>
</evidence>
<dbReference type="AlphaFoldDB" id="A0A822Z9Q1"/>
<organism evidence="1 2">
    <name type="scientific">Nelumbo nucifera</name>
    <name type="common">Sacred lotus</name>
    <dbReference type="NCBI Taxonomy" id="4432"/>
    <lineage>
        <taxon>Eukaryota</taxon>
        <taxon>Viridiplantae</taxon>
        <taxon>Streptophyta</taxon>
        <taxon>Embryophyta</taxon>
        <taxon>Tracheophyta</taxon>
        <taxon>Spermatophyta</taxon>
        <taxon>Magnoliopsida</taxon>
        <taxon>Proteales</taxon>
        <taxon>Nelumbonaceae</taxon>
        <taxon>Nelumbo</taxon>
    </lineage>
</organism>
<keyword evidence="2" id="KW-1185">Reference proteome</keyword>
<sequence length="83" mass="8810">MWREAAKALQALVHGVMNLPPSGVCDITGIDVLVTDIPIAVVVPVTMPGLPPKEMYGIELGRVSAKQLVLHASLGRCIIPEVL</sequence>
<evidence type="ECO:0000313" key="1">
    <source>
        <dbReference type="EMBL" id="DAD41310.1"/>
    </source>
</evidence>
<reference evidence="1 2" key="1">
    <citation type="journal article" date="2020" name="Mol. Biol. Evol.">
        <title>Distinct Expression and Methylation Patterns for Genes with Different Fates following a Single Whole-Genome Duplication in Flowering Plants.</title>
        <authorList>
            <person name="Shi T."/>
            <person name="Rahmani R.S."/>
            <person name="Gugger P.F."/>
            <person name="Wang M."/>
            <person name="Li H."/>
            <person name="Zhang Y."/>
            <person name="Li Z."/>
            <person name="Wang Q."/>
            <person name="Van de Peer Y."/>
            <person name="Marchal K."/>
            <person name="Chen J."/>
        </authorList>
    </citation>
    <scope>NUCLEOTIDE SEQUENCE [LARGE SCALE GENOMIC DNA]</scope>
    <source>
        <tissue evidence="1">Leaf</tissue>
    </source>
</reference>
<name>A0A822Z9Q1_NELNU</name>
<proteinExistence type="predicted"/>
<comment type="caution">
    <text evidence="1">The sequence shown here is derived from an EMBL/GenBank/DDBJ whole genome shotgun (WGS) entry which is preliminary data.</text>
</comment>
<accession>A0A822Z9Q1</accession>
<dbReference type="EMBL" id="DUZY01000005">
    <property type="protein sequence ID" value="DAD41310.1"/>
    <property type="molecule type" value="Genomic_DNA"/>
</dbReference>